<keyword evidence="3" id="KW-0274">FAD</keyword>
<evidence type="ECO:0000256" key="1">
    <source>
        <dbReference type="ARBA" id="ARBA00001974"/>
    </source>
</evidence>
<dbReference type="PANTHER" id="PTHR47178:SF1">
    <property type="entry name" value="FAD-BINDING DOMAIN-CONTAINING PROTEIN-RELATED"/>
    <property type="match status" value="1"/>
</dbReference>
<dbReference type="GO" id="GO:0071949">
    <property type="term" value="F:FAD binding"/>
    <property type="evidence" value="ECO:0007669"/>
    <property type="project" value="InterPro"/>
</dbReference>
<dbReference type="InterPro" id="IPR002938">
    <property type="entry name" value="FAD-bd"/>
</dbReference>
<evidence type="ECO:0000256" key="3">
    <source>
        <dbReference type="ARBA" id="ARBA00022827"/>
    </source>
</evidence>
<dbReference type="GeneID" id="39607863"/>
<feature type="domain" description="FAD-binding" evidence="6">
    <location>
        <begin position="15"/>
        <end position="383"/>
    </location>
</feature>
<keyword evidence="2" id="KW-0285">Flavoprotein</keyword>
<comment type="cofactor">
    <cofactor evidence="1">
        <name>FAD</name>
        <dbReference type="ChEBI" id="CHEBI:57692"/>
    </cofactor>
</comment>
<organism evidence="7 8">
    <name type="scientific">Verticillium nonalfalfae</name>
    <dbReference type="NCBI Taxonomy" id="1051616"/>
    <lineage>
        <taxon>Eukaryota</taxon>
        <taxon>Fungi</taxon>
        <taxon>Dikarya</taxon>
        <taxon>Ascomycota</taxon>
        <taxon>Pezizomycotina</taxon>
        <taxon>Sordariomycetes</taxon>
        <taxon>Hypocreomycetidae</taxon>
        <taxon>Glomerellales</taxon>
        <taxon>Plectosphaerellaceae</taxon>
        <taxon>Verticillium</taxon>
    </lineage>
</organism>
<evidence type="ECO:0000256" key="2">
    <source>
        <dbReference type="ARBA" id="ARBA00022630"/>
    </source>
</evidence>
<gene>
    <name evidence="7" type="ORF">D7B24_004174</name>
</gene>
<dbReference type="Proteomes" id="UP000267145">
    <property type="component" value="Unassembled WGS sequence"/>
</dbReference>
<dbReference type="EMBL" id="RBVV01000023">
    <property type="protein sequence ID" value="RNJ58809.1"/>
    <property type="molecule type" value="Genomic_DNA"/>
</dbReference>
<dbReference type="AlphaFoldDB" id="A0A3M9YEA7"/>
<evidence type="ECO:0000313" key="7">
    <source>
        <dbReference type="EMBL" id="RNJ58809.1"/>
    </source>
</evidence>
<dbReference type="Pfam" id="PF01494">
    <property type="entry name" value="FAD_binding_3"/>
    <property type="match status" value="1"/>
</dbReference>
<dbReference type="InterPro" id="IPR036188">
    <property type="entry name" value="FAD/NAD-bd_sf"/>
</dbReference>
<evidence type="ECO:0000259" key="6">
    <source>
        <dbReference type="Pfam" id="PF01494"/>
    </source>
</evidence>
<dbReference type="PRINTS" id="PR00420">
    <property type="entry name" value="RNGMNOXGNASE"/>
</dbReference>
<dbReference type="STRING" id="1051616.A0A3M9YEA7"/>
<dbReference type="GO" id="GO:0004497">
    <property type="term" value="F:monooxygenase activity"/>
    <property type="evidence" value="ECO:0007669"/>
    <property type="project" value="UniProtKB-KW"/>
</dbReference>
<dbReference type="Gene3D" id="3.50.50.60">
    <property type="entry name" value="FAD/NAD(P)-binding domain"/>
    <property type="match status" value="1"/>
</dbReference>
<keyword evidence="4" id="KW-0560">Oxidoreductase</keyword>
<keyword evidence="8" id="KW-1185">Reference proteome</keyword>
<evidence type="ECO:0000313" key="8">
    <source>
        <dbReference type="Proteomes" id="UP000267145"/>
    </source>
</evidence>
<reference evidence="7 8" key="1">
    <citation type="submission" date="2018-10" db="EMBL/GenBank/DDBJ databases">
        <title>Genome sequence of Verticillium nonalfalfae VnAa140.</title>
        <authorList>
            <person name="Stajich J.E."/>
            <person name="Kasson M.T."/>
        </authorList>
    </citation>
    <scope>NUCLEOTIDE SEQUENCE [LARGE SCALE GENOMIC DNA]</scope>
    <source>
        <strain evidence="7 8">VnAa140</strain>
    </source>
</reference>
<keyword evidence="5" id="KW-0503">Monooxygenase</keyword>
<name>A0A3M9YEA7_9PEZI</name>
<proteinExistence type="predicted"/>
<protein>
    <recommendedName>
        <fullName evidence="6">FAD-binding domain-containing protein</fullName>
    </recommendedName>
</protein>
<evidence type="ECO:0000256" key="5">
    <source>
        <dbReference type="ARBA" id="ARBA00023033"/>
    </source>
</evidence>
<dbReference type="PANTHER" id="PTHR47178">
    <property type="entry name" value="MONOOXYGENASE, FAD-BINDING"/>
    <property type="match status" value="1"/>
</dbReference>
<accession>A0A3M9YEA7</accession>
<dbReference type="RefSeq" id="XP_028496967.1">
    <property type="nucleotide sequence ID" value="XM_028638347.1"/>
</dbReference>
<comment type="caution">
    <text evidence="7">The sequence shown here is derived from an EMBL/GenBank/DDBJ whole genome shotgun (WGS) entry which is preliminary data.</text>
</comment>
<dbReference type="SUPFAM" id="SSF51905">
    <property type="entry name" value="FAD/NAD(P)-binding domain"/>
    <property type="match status" value="1"/>
</dbReference>
<sequence>MAPSPLPTQRCSDDPVLIIGAGISGLLLAQHLLHRSVPFRIFDRDADFTTRGVGWGLTLHWSLPAIRTLLPDKLVQRLPETYVDRDAVERGETSRFPLYDLATAKLEAATPPATEAQRIRVTREGLRQLVAEDIPIEWSRAFSSFEQHGERITVKFDDGSEATGRLVVGCDGSTSRVRRAVFPDQHRGYHLPIRVLGFTARYTAQEIAPMKTLDPFFLQATSSQDNNFMYFSILDAPGNTPQPNKADSVSTYTGQVVVSWPYRSGFLSRDSPLDFPENEDAKRALISSFAQSWAEPFRSVAMGVAASAEVKQLELQDYVPGEGLRSAGRVVLMGDAFHAMTMYRGEGANHAVLDVLDFSEKVSPCLETGEGDLRAALDAYEDGVVKRVRPAVLAARRACLDAHDWTRITPTSPLLTRREAFMHYEETEPWET</sequence>
<evidence type="ECO:0000256" key="4">
    <source>
        <dbReference type="ARBA" id="ARBA00023002"/>
    </source>
</evidence>